<gene>
    <name evidence="2" type="ORF">PV02_06395</name>
</gene>
<keyword evidence="1" id="KW-0812">Transmembrane</keyword>
<keyword evidence="1" id="KW-0472">Membrane</keyword>
<sequence>MISSLLVRIDADVIRSRIYVSFRKLKGAFVLLTVGFMFYLAEIFIDLSGPVASASGNDLLTGVLSITFQALVLFFLYHLYVAIRVPDRRIL</sequence>
<organism evidence="2 3">
    <name type="scientific">Methanolobus chelungpuianus</name>
    <dbReference type="NCBI Taxonomy" id="502115"/>
    <lineage>
        <taxon>Archaea</taxon>
        <taxon>Methanobacteriati</taxon>
        <taxon>Methanobacteriota</taxon>
        <taxon>Stenosarchaea group</taxon>
        <taxon>Methanomicrobia</taxon>
        <taxon>Methanosarcinales</taxon>
        <taxon>Methanosarcinaceae</taxon>
        <taxon>Methanolobus</taxon>
    </lineage>
</organism>
<comment type="caution">
    <text evidence="2">The sequence shown here is derived from an EMBL/GenBank/DDBJ whole genome shotgun (WGS) entry which is preliminary data.</text>
</comment>
<reference evidence="2 3" key="1">
    <citation type="journal article" date="2011" name="Appl. Environ. Microbiol.">
        <title>Methanogenic archaea isolated from Taiwan's Chelungpu fault.</title>
        <authorList>
            <person name="Wu S.Y."/>
            <person name="Lai M.C."/>
        </authorList>
    </citation>
    <scope>NUCLEOTIDE SEQUENCE [LARGE SCALE GENOMIC DNA]</scope>
    <source>
        <strain evidence="2 3">St545Mb</strain>
    </source>
</reference>
<accession>A0AAE3H9S9</accession>
<evidence type="ECO:0000256" key="1">
    <source>
        <dbReference type="SAM" id="Phobius"/>
    </source>
</evidence>
<dbReference type="Proteomes" id="UP001206983">
    <property type="component" value="Unassembled WGS sequence"/>
</dbReference>
<keyword evidence="3" id="KW-1185">Reference proteome</keyword>
<name>A0AAE3H9S9_9EURY</name>
<evidence type="ECO:0000313" key="3">
    <source>
        <dbReference type="Proteomes" id="UP001206983"/>
    </source>
</evidence>
<proteinExistence type="predicted"/>
<protein>
    <submittedName>
        <fullName evidence="2">Uncharacterized protein</fullName>
    </submittedName>
</protein>
<dbReference type="AlphaFoldDB" id="A0AAE3H9S9"/>
<evidence type="ECO:0000313" key="2">
    <source>
        <dbReference type="EMBL" id="MCQ6962732.1"/>
    </source>
</evidence>
<feature type="transmembrane region" description="Helical" evidence="1">
    <location>
        <begin position="25"/>
        <end position="47"/>
    </location>
</feature>
<feature type="transmembrane region" description="Helical" evidence="1">
    <location>
        <begin position="59"/>
        <end position="83"/>
    </location>
</feature>
<keyword evidence="1" id="KW-1133">Transmembrane helix</keyword>
<dbReference type="EMBL" id="JTEO01000004">
    <property type="protein sequence ID" value="MCQ6962732.1"/>
    <property type="molecule type" value="Genomic_DNA"/>
</dbReference>